<dbReference type="InterPro" id="IPR001208">
    <property type="entry name" value="MCM_dom"/>
</dbReference>
<dbReference type="GO" id="GO:0006270">
    <property type="term" value="P:DNA replication initiation"/>
    <property type="evidence" value="ECO:0007669"/>
    <property type="project" value="TreeGrafter"/>
</dbReference>
<dbReference type="GO" id="GO:0003697">
    <property type="term" value="F:single-stranded DNA binding"/>
    <property type="evidence" value="ECO:0007669"/>
    <property type="project" value="TreeGrafter"/>
</dbReference>
<keyword evidence="1" id="KW-0547">Nucleotide-binding</keyword>
<name>A0A4Q9MAW9_9APHY</name>
<feature type="domain" description="MCM C-terminal AAA(+) ATPase" evidence="3">
    <location>
        <begin position="1"/>
        <end position="97"/>
    </location>
</feature>
<evidence type="ECO:0000256" key="2">
    <source>
        <dbReference type="ARBA" id="ARBA00022840"/>
    </source>
</evidence>
<dbReference type="InterPro" id="IPR031327">
    <property type="entry name" value="MCM"/>
</dbReference>
<keyword evidence="2" id="KW-0067">ATP-binding</keyword>
<dbReference type="GO" id="GO:0005524">
    <property type="term" value="F:ATP binding"/>
    <property type="evidence" value="ECO:0007669"/>
    <property type="project" value="UniProtKB-KW"/>
</dbReference>
<organism evidence="4">
    <name type="scientific">Dichomitus squalens</name>
    <dbReference type="NCBI Taxonomy" id="114155"/>
    <lineage>
        <taxon>Eukaryota</taxon>
        <taxon>Fungi</taxon>
        <taxon>Dikarya</taxon>
        <taxon>Basidiomycota</taxon>
        <taxon>Agaricomycotina</taxon>
        <taxon>Agaricomycetes</taxon>
        <taxon>Polyporales</taxon>
        <taxon>Polyporaceae</taxon>
        <taxon>Dichomitus</taxon>
    </lineage>
</organism>
<proteinExistence type="predicted"/>
<reference evidence="4" key="1">
    <citation type="submission" date="2019-01" db="EMBL/GenBank/DDBJ databases">
        <title>Draft genome sequences of three monokaryotic isolates of the white-rot basidiomycete fungus Dichomitus squalens.</title>
        <authorList>
            <consortium name="DOE Joint Genome Institute"/>
            <person name="Lopez S.C."/>
            <person name="Andreopoulos B."/>
            <person name="Pangilinan J."/>
            <person name="Lipzen A."/>
            <person name="Riley R."/>
            <person name="Ahrendt S."/>
            <person name="Ng V."/>
            <person name="Barry K."/>
            <person name="Daum C."/>
            <person name="Grigoriev I.V."/>
            <person name="Hilden K.S."/>
            <person name="Makela M.R."/>
            <person name="de Vries R.P."/>
        </authorList>
    </citation>
    <scope>NUCLEOTIDE SEQUENCE [LARGE SCALE GENOMIC DNA]</scope>
    <source>
        <strain evidence="4">OM18370.1</strain>
    </source>
</reference>
<dbReference type="EMBL" id="ML143480">
    <property type="protein sequence ID" value="TBU24400.1"/>
    <property type="molecule type" value="Genomic_DNA"/>
</dbReference>
<accession>A0A4Q9MAW9</accession>
<protein>
    <submittedName>
        <fullName evidence="4">MCM2/3/5 family-domain-containing protein</fullName>
    </submittedName>
</protein>
<dbReference type="PRINTS" id="PR01657">
    <property type="entry name" value="MCMFAMILY"/>
</dbReference>
<dbReference type="Gene3D" id="3.40.50.300">
    <property type="entry name" value="P-loop containing nucleotide triphosphate hydrolases"/>
    <property type="match status" value="1"/>
</dbReference>
<dbReference type="OrthoDB" id="3207464at2759"/>
<dbReference type="Proteomes" id="UP000292957">
    <property type="component" value="Unassembled WGS sequence"/>
</dbReference>
<sequence length="117" mass="12451">EGHGVPVDGDIKIFLLGDLGTANSQLLKFVENVAAIAVHIPSKKFSAVGLTVSVQRSSCQQHDFYLEEGAMVFVDTGVDCVNELDMMRGEDRSAIHETTHGAAGPLTVFIPFPGSGH</sequence>
<dbReference type="AlphaFoldDB" id="A0A4Q9MAW9"/>
<dbReference type="GO" id="GO:0017116">
    <property type="term" value="F:single-stranded DNA helicase activity"/>
    <property type="evidence" value="ECO:0007669"/>
    <property type="project" value="TreeGrafter"/>
</dbReference>
<dbReference type="GO" id="GO:0000727">
    <property type="term" value="P:double-strand break repair via break-induced replication"/>
    <property type="evidence" value="ECO:0007669"/>
    <property type="project" value="TreeGrafter"/>
</dbReference>
<feature type="non-terminal residue" evidence="4">
    <location>
        <position position="1"/>
    </location>
</feature>
<gene>
    <name evidence="4" type="ORF">BD311DRAFT_671860</name>
</gene>
<dbReference type="InterPro" id="IPR027417">
    <property type="entry name" value="P-loop_NTPase"/>
</dbReference>
<evidence type="ECO:0000256" key="1">
    <source>
        <dbReference type="ARBA" id="ARBA00022741"/>
    </source>
</evidence>
<dbReference type="PANTHER" id="PTHR11630:SF42">
    <property type="entry name" value="DNA REPLICATION LICENSING FACTOR MCM5"/>
    <property type="match status" value="1"/>
</dbReference>
<dbReference type="Pfam" id="PF00493">
    <property type="entry name" value="MCM"/>
    <property type="match status" value="1"/>
</dbReference>
<dbReference type="PANTHER" id="PTHR11630">
    <property type="entry name" value="DNA REPLICATION LICENSING FACTOR MCM FAMILY MEMBER"/>
    <property type="match status" value="1"/>
</dbReference>
<dbReference type="GO" id="GO:0042555">
    <property type="term" value="C:MCM complex"/>
    <property type="evidence" value="ECO:0007669"/>
    <property type="project" value="TreeGrafter"/>
</dbReference>
<dbReference type="GO" id="GO:0043138">
    <property type="term" value="F:3'-5' DNA helicase activity"/>
    <property type="evidence" value="ECO:0007669"/>
    <property type="project" value="TreeGrafter"/>
</dbReference>
<evidence type="ECO:0000313" key="4">
    <source>
        <dbReference type="EMBL" id="TBU24400.1"/>
    </source>
</evidence>
<evidence type="ECO:0000259" key="3">
    <source>
        <dbReference type="PROSITE" id="PS50051"/>
    </source>
</evidence>
<dbReference type="PROSITE" id="PS50051">
    <property type="entry name" value="MCM_2"/>
    <property type="match status" value="1"/>
</dbReference>
<dbReference type="GO" id="GO:0005634">
    <property type="term" value="C:nucleus"/>
    <property type="evidence" value="ECO:0007669"/>
    <property type="project" value="TreeGrafter"/>
</dbReference>